<evidence type="ECO:0000256" key="5">
    <source>
        <dbReference type="ARBA" id="ARBA00023136"/>
    </source>
</evidence>
<proteinExistence type="predicted"/>
<dbReference type="PANTHER" id="PTHR42948">
    <property type="entry name" value="TRANSPORTER"/>
    <property type="match status" value="1"/>
</dbReference>
<evidence type="ECO:0000256" key="6">
    <source>
        <dbReference type="SAM" id="Phobius"/>
    </source>
</evidence>
<feature type="transmembrane region" description="Helical" evidence="6">
    <location>
        <begin position="149"/>
        <end position="176"/>
    </location>
</feature>
<dbReference type="PROSITE" id="PS50267">
    <property type="entry name" value="NA_NEUROTRAN_SYMP_3"/>
    <property type="match status" value="1"/>
</dbReference>
<sequence>MEPTAGPGLLFMTIPLVFSKMPLGTLLLAAFFLLTSFAATTALLSLMEVPVAFWSEEFNVSRKKATFLNCLFIGLVGITATLSVDSSSLLGGIKFFGDGFFDFYDHLSANIIMPLGGFLIAVFVGYFIKKDDIQYELSNHGTLCNESYISFFSFVVRYVSPALLIIIFLNTIGVIAF</sequence>
<keyword evidence="4 6" id="KW-1133">Transmembrane helix</keyword>
<dbReference type="EMBL" id="VSSQ01013514">
    <property type="protein sequence ID" value="MPM51660.1"/>
    <property type="molecule type" value="Genomic_DNA"/>
</dbReference>
<evidence type="ECO:0000256" key="3">
    <source>
        <dbReference type="ARBA" id="ARBA00022692"/>
    </source>
</evidence>
<keyword evidence="3 6" id="KW-0812">Transmembrane</keyword>
<evidence type="ECO:0000256" key="4">
    <source>
        <dbReference type="ARBA" id="ARBA00022989"/>
    </source>
</evidence>
<feature type="transmembrane region" description="Helical" evidence="6">
    <location>
        <begin position="67"/>
        <end position="87"/>
    </location>
</feature>
<feature type="transmembrane region" description="Helical" evidence="6">
    <location>
        <begin position="107"/>
        <end position="128"/>
    </location>
</feature>
<dbReference type="GO" id="GO:0016020">
    <property type="term" value="C:membrane"/>
    <property type="evidence" value="ECO:0007669"/>
    <property type="project" value="UniProtKB-SubCell"/>
</dbReference>
<name>A0A645AES1_9ZZZZ</name>
<dbReference type="SUPFAM" id="SSF161070">
    <property type="entry name" value="SNF-like"/>
    <property type="match status" value="1"/>
</dbReference>
<dbReference type="InterPro" id="IPR037272">
    <property type="entry name" value="SNS_sf"/>
</dbReference>
<reference evidence="7" key="1">
    <citation type="submission" date="2019-08" db="EMBL/GenBank/DDBJ databases">
        <authorList>
            <person name="Kucharzyk K."/>
            <person name="Murdoch R.W."/>
            <person name="Higgins S."/>
            <person name="Loffler F."/>
        </authorList>
    </citation>
    <scope>NUCLEOTIDE SEQUENCE</scope>
</reference>
<keyword evidence="5 6" id="KW-0472">Membrane</keyword>
<accession>A0A645AES1</accession>
<keyword evidence="2" id="KW-0813">Transport</keyword>
<feature type="transmembrane region" description="Helical" evidence="6">
    <location>
        <begin position="26"/>
        <end position="46"/>
    </location>
</feature>
<comment type="subcellular location">
    <subcellularLocation>
        <location evidence="1">Membrane</location>
        <topology evidence="1">Multi-pass membrane protein</topology>
    </subcellularLocation>
</comment>
<evidence type="ECO:0008006" key="8">
    <source>
        <dbReference type="Google" id="ProtNLM"/>
    </source>
</evidence>
<dbReference type="PANTHER" id="PTHR42948:SF1">
    <property type="entry name" value="TRANSPORTER"/>
    <property type="match status" value="1"/>
</dbReference>
<protein>
    <recommendedName>
        <fullName evidence="8">Sodium-dependent transporter</fullName>
    </recommendedName>
</protein>
<dbReference type="Pfam" id="PF00209">
    <property type="entry name" value="SNF"/>
    <property type="match status" value="1"/>
</dbReference>
<organism evidence="7">
    <name type="scientific">bioreactor metagenome</name>
    <dbReference type="NCBI Taxonomy" id="1076179"/>
    <lineage>
        <taxon>unclassified sequences</taxon>
        <taxon>metagenomes</taxon>
        <taxon>ecological metagenomes</taxon>
    </lineage>
</organism>
<evidence type="ECO:0000256" key="1">
    <source>
        <dbReference type="ARBA" id="ARBA00004141"/>
    </source>
</evidence>
<dbReference type="AlphaFoldDB" id="A0A645AES1"/>
<dbReference type="InterPro" id="IPR000175">
    <property type="entry name" value="Na/ntran_symport"/>
</dbReference>
<comment type="caution">
    <text evidence="7">The sequence shown here is derived from an EMBL/GenBank/DDBJ whole genome shotgun (WGS) entry which is preliminary data.</text>
</comment>
<evidence type="ECO:0000256" key="2">
    <source>
        <dbReference type="ARBA" id="ARBA00022448"/>
    </source>
</evidence>
<gene>
    <name evidence="7" type="ORF">SDC9_98411</name>
</gene>
<evidence type="ECO:0000313" key="7">
    <source>
        <dbReference type="EMBL" id="MPM51660.1"/>
    </source>
</evidence>